<dbReference type="PANTHER" id="PTHR42354:SF1">
    <property type="entry name" value="C2H2-TYPE DOMAIN-CONTAINING PROTEIN"/>
    <property type="match status" value="1"/>
</dbReference>
<evidence type="ECO:0000256" key="1">
    <source>
        <dbReference type="SAM" id="MobiDB-lite"/>
    </source>
</evidence>
<gene>
    <name evidence="2" type="ORF">BU24DRAFT_170444</name>
</gene>
<keyword evidence="3" id="KW-1185">Reference proteome</keyword>
<dbReference type="AlphaFoldDB" id="A0A6A5Y0T7"/>
<dbReference type="RefSeq" id="XP_033386749.1">
    <property type="nucleotide sequence ID" value="XM_033521496.1"/>
</dbReference>
<protein>
    <submittedName>
        <fullName evidence="2">Uncharacterized protein</fullName>
    </submittedName>
</protein>
<organism evidence="2 3">
    <name type="scientific">Aaosphaeria arxii CBS 175.79</name>
    <dbReference type="NCBI Taxonomy" id="1450172"/>
    <lineage>
        <taxon>Eukaryota</taxon>
        <taxon>Fungi</taxon>
        <taxon>Dikarya</taxon>
        <taxon>Ascomycota</taxon>
        <taxon>Pezizomycotina</taxon>
        <taxon>Dothideomycetes</taxon>
        <taxon>Pleosporomycetidae</taxon>
        <taxon>Pleosporales</taxon>
        <taxon>Pleosporales incertae sedis</taxon>
        <taxon>Aaosphaeria</taxon>
    </lineage>
</organism>
<dbReference type="OrthoDB" id="5226911at2759"/>
<feature type="compositionally biased region" description="Low complexity" evidence="1">
    <location>
        <begin position="238"/>
        <end position="250"/>
    </location>
</feature>
<dbReference type="GeneID" id="54278893"/>
<sequence length="440" mass="48427">MAKEMATSSDAEVSNCVSGLIRAFTDSLNVFKKLRETRRKRKEKRQSKDSQNEVVSRAETQLSKSLRRGPKDIEQTYNLGYSQVGNRFAKGDAIAHASLAETLIRLNTGLVSIINTFLHHDPKSSPLHLDYKSLTSLSDASRAEAVSSLNLLCQRMSQSHINLHVQRIGVCPKCGSGKHFNCSGAVRGDEVVAKPKSNVKRRSSTSRSRPSGPTVMKWQVKGSGQPQLVVLRPKPSSKKGTSSSSSSTKSQAITAMSSPEASPLGSPLPLYSAQDPFPPQKPSHAKANPPNQGRRRASSIDGPRPTTWPFTKPEINVPVQPMPPSMPPPPVPKMPSQSPKKTKTSALKEKEKEKCVPLSAIPSPVRRRIDKVTPSTYTFASDSTKLGEIPERNWTIPWNYEEAERLNAQAALIAHAPPPPEEAKLKKKKRFKFLRRESRA</sequence>
<feature type="region of interest" description="Disordered" evidence="1">
    <location>
        <begin position="195"/>
        <end position="355"/>
    </location>
</feature>
<proteinExistence type="predicted"/>
<dbReference type="Proteomes" id="UP000799778">
    <property type="component" value="Unassembled WGS sequence"/>
</dbReference>
<dbReference type="PANTHER" id="PTHR42354">
    <property type="entry name" value="C2H2-TYPE DOMAIN-CONTAINING PROTEIN"/>
    <property type="match status" value="1"/>
</dbReference>
<feature type="compositionally biased region" description="Basic and acidic residues" evidence="1">
    <location>
        <begin position="346"/>
        <end position="355"/>
    </location>
</feature>
<evidence type="ECO:0000313" key="3">
    <source>
        <dbReference type="Proteomes" id="UP000799778"/>
    </source>
</evidence>
<feature type="compositionally biased region" description="Polar residues" evidence="1">
    <location>
        <begin position="52"/>
        <end position="64"/>
    </location>
</feature>
<evidence type="ECO:0000313" key="2">
    <source>
        <dbReference type="EMBL" id="KAF2018410.1"/>
    </source>
</evidence>
<feature type="region of interest" description="Disordered" evidence="1">
    <location>
        <begin position="38"/>
        <end position="69"/>
    </location>
</feature>
<feature type="compositionally biased region" description="Polar residues" evidence="1">
    <location>
        <begin position="251"/>
        <end position="260"/>
    </location>
</feature>
<dbReference type="EMBL" id="ML978068">
    <property type="protein sequence ID" value="KAF2018410.1"/>
    <property type="molecule type" value="Genomic_DNA"/>
</dbReference>
<reference evidence="2" key="1">
    <citation type="journal article" date="2020" name="Stud. Mycol.">
        <title>101 Dothideomycetes genomes: a test case for predicting lifestyles and emergence of pathogens.</title>
        <authorList>
            <person name="Haridas S."/>
            <person name="Albert R."/>
            <person name="Binder M."/>
            <person name="Bloem J."/>
            <person name="Labutti K."/>
            <person name="Salamov A."/>
            <person name="Andreopoulos B."/>
            <person name="Baker S."/>
            <person name="Barry K."/>
            <person name="Bills G."/>
            <person name="Bluhm B."/>
            <person name="Cannon C."/>
            <person name="Castanera R."/>
            <person name="Culley D."/>
            <person name="Daum C."/>
            <person name="Ezra D."/>
            <person name="Gonzalez J."/>
            <person name="Henrissat B."/>
            <person name="Kuo A."/>
            <person name="Liang C."/>
            <person name="Lipzen A."/>
            <person name="Lutzoni F."/>
            <person name="Magnuson J."/>
            <person name="Mondo S."/>
            <person name="Nolan M."/>
            <person name="Ohm R."/>
            <person name="Pangilinan J."/>
            <person name="Park H.-J."/>
            <person name="Ramirez L."/>
            <person name="Alfaro M."/>
            <person name="Sun H."/>
            <person name="Tritt A."/>
            <person name="Yoshinaga Y."/>
            <person name="Zwiers L.-H."/>
            <person name="Turgeon B."/>
            <person name="Goodwin S."/>
            <person name="Spatafora J."/>
            <person name="Crous P."/>
            <person name="Grigoriev I."/>
        </authorList>
    </citation>
    <scope>NUCLEOTIDE SEQUENCE</scope>
    <source>
        <strain evidence="2">CBS 175.79</strain>
    </source>
</reference>
<accession>A0A6A5Y0T7</accession>
<name>A0A6A5Y0T7_9PLEO</name>
<feature type="compositionally biased region" description="Pro residues" evidence="1">
    <location>
        <begin position="320"/>
        <end position="333"/>
    </location>
</feature>